<organism evidence="1 2">
    <name type="scientific">Penicillium concentricum</name>
    <dbReference type="NCBI Taxonomy" id="293559"/>
    <lineage>
        <taxon>Eukaryota</taxon>
        <taxon>Fungi</taxon>
        <taxon>Dikarya</taxon>
        <taxon>Ascomycota</taxon>
        <taxon>Pezizomycotina</taxon>
        <taxon>Eurotiomycetes</taxon>
        <taxon>Eurotiomycetidae</taxon>
        <taxon>Eurotiales</taxon>
        <taxon>Aspergillaceae</taxon>
        <taxon>Penicillium</taxon>
    </lineage>
</organism>
<dbReference type="Proteomes" id="UP001147752">
    <property type="component" value="Unassembled WGS sequence"/>
</dbReference>
<evidence type="ECO:0000313" key="2">
    <source>
        <dbReference type="Proteomes" id="UP001147752"/>
    </source>
</evidence>
<sequence>MPIPLKDTPNEADLERSGNINALRRERWRLWENEKSNVKADFNIYSLVQTEVNLRENIQREMALEHKLAACQKELATNPSLNLVTRVRDLDAEISKLNENYCRLEQRWSSARASFPEGPLTRGIELWRSHPRWYMHREL</sequence>
<gene>
    <name evidence="1" type="ORF">N7517_006639</name>
</gene>
<comment type="caution">
    <text evidence="1">The sequence shown here is derived from an EMBL/GenBank/DDBJ whole genome shotgun (WGS) entry which is preliminary data.</text>
</comment>
<name>A0A9W9VA70_9EURO</name>
<keyword evidence="2" id="KW-1185">Reference proteome</keyword>
<proteinExistence type="predicted"/>
<accession>A0A9W9VA70</accession>
<reference evidence="1" key="1">
    <citation type="submission" date="2022-12" db="EMBL/GenBank/DDBJ databases">
        <authorList>
            <person name="Petersen C."/>
        </authorList>
    </citation>
    <scope>NUCLEOTIDE SEQUENCE</scope>
    <source>
        <strain evidence="1">IBT 3081</strain>
    </source>
</reference>
<protein>
    <submittedName>
        <fullName evidence="1">Uncharacterized protein</fullName>
    </submittedName>
</protein>
<dbReference type="AlphaFoldDB" id="A0A9W9VA70"/>
<dbReference type="OrthoDB" id="4440408at2759"/>
<evidence type="ECO:0000313" key="1">
    <source>
        <dbReference type="EMBL" id="KAJ5374633.1"/>
    </source>
</evidence>
<reference evidence="1" key="2">
    <citation type="journal article" date="2023" name="IMA Fungus">
        <title>Comparative genomic study of the Penicillium genus elucidates a diverse pangenome and 15 lateral gene transfer events.</title>
        <authorList>
            <person name="Petersen C."/>
            <person name="Sorensen T."/>
            <person name="Nielsen M.R."/>
            <person name="Sondergaard T.E."/>
            <person name="Sorensen J.L."/>
            <person name="Fitzpatrick D.A."/>
            <person name="Frisvad J.C."/>
            <person name="Nielsen K.L."/>
        </authorList>
    </citation>
    <scope>NUCLEOTIDE SEQUENCE</scope>
    <source>
        <strain evidence="1">IBT 3081</strain>
    </source>
</reference>
<dbReference type="EMBL" id="JAPZBT010000002">
    <property type="protein sequence ID" value="KAJ5374633.1"/>
    <property type="molecule type" value="Genomic_DNA"/>
</dbReference>
<dbReference type="RefSeq" id="XP_056580619.1">
    <property type="nucleotide sequence ID" value="XM_056724369.1"/>
</dbReference>
<dbReference type="GeneID" id="81463552"/>